<feature type="region of interest" description="Disordered" evidence="1">
    <location>
        <begin position="72"/>
        <end position="99"/>
    </location>
</feature>
<dbReference type="AlphaFoldDB" id="A0A232LTE2"/>
<comment type="caution">
    <text evidence="2">The sequence shown here is derived from an EMBL/GenBank/DDBJ whole genome shotgun (WGS) entry which is preliminary data.</text>
</comment>
<gene>
    <name evidence="2" type="ORF">Egran_04811</name>
</gene>
<name>A0A232LTE2_9EURO</name>
<organism evidence="2 3">
    <name type="scientific">Elaphomyces granulatus</name>
    <dbReference type="NCBI Taxonomy" id="519963"/>
    <lineage>
        <taxon>Eukaryota</taxon>
        <taxon>Fungi</taxon>
        <taxon>Dikarya</taxon>
        <taxon>Ascomycota</taxon>
        <taxon>Pezizomycotina</taxon>
        <taxon>Eurotiomycetes</taxon>
        <taxon>Eurotiomycetidae</taxon>
        <taxon>Eurotiales</taxon>
        <taxon>Elaphomycetaceae</taxon>
        <taxon>Elaphomyces</taxon>
    </lineage>
</organism>
<protein>
    <submittedName>
        <fullName evidence="2">Uncharacterized protein</fullName>
    </submittedName>
</protein>
<reference evidence="2 3" key="1">
    <citation type="journal article" date="2015" name="Environ. Microbiol.">
        <title>Metagenome sequence of Elaphomyces granulatus from sporocarp tissue reveals Ascomycota ectomycorrhizal fingerprints of genome expansion and a Proteobacteria-rich microbiome.</title>
        <authorList>
            <person name="Quandt C.A."/>
            <person name="Kohler A."/>
            <person name="Hesse C.N."/>
            <person name="Sharpton T.J."/>
            <person name="Martin F."/>
            <person name="Spatafora J.W."/>
        </authorList>
    </citation>
    <scope>NUCLEOTIDE SEQUENCE [LARGE SCALE GENOMIC DNA]</scope>
    <source>
        <strain evidence="2 3">OSC145934</strain>
    </source>
</reference>
<proteinExistence type="predicted"/>
<dbReference type="Proteomes" id="UP000243515">
    <property type="component" value="Unassembled WGS sequence"/>
</dbReference>
<sequence>MRPSARGQVVEPRVDPLEFGLGHREFGPGRRELGLDGLAWAAWTLNRWRGGGPGGRRRAANSALSGLWKISSSHMRCPGNSRRRRTESRRKDRTELGEEAEEALRRHVVSIWRL</sequence>
<evidence type="ECO:0000313" key="2">
    <source>
        <dbReference type="EMBL" id="OXV07425.1"/>
    </source>
</evidence>
<evidence type="ECO:0000256" key="1">
    <source>
        <dbReference type="SAM" id="MobiDB-lite"/>
    </source>
</evidence>
<dbReference type="EMBL" id="NPHW01004866">
    <property type="protein sequence ID" value="OXV07425.1"/>
    <property type="molecule type" value="Genomic_DNA"/>
</dbReference>
<evidence type="ECO:0000313" key="3">
    <source>
        <dbReference type="Proteomes" id="UP000243515"/>
    </source>
</evidence>
<keyword evidence="3" id="KW-1185">Reference proteome</keyword>
<accession>A0A232LTE2</accession>